<dbReference type="InterPro" id="IPR013149">
    <property type="entry name" value="ADH-like_C"/>
</dbReference>
<evidence type="ECO:0000256" key="4">
    <source>
        <dbReference type="RuleBase" id="RU361277"/>
    </source>
</evidence>
<proteinExistence type="inferred from homology"/>
<accession>A0A3E3I8T6</accession>
<evidence type="ECO:0000256" key="2">
    <source>
        <dbReference type="ARBA" id="ARBA00022833"/>
    </source>
</evidence>
<dbReference type="PANTHER" id="PTHR43401:SF2">
    <property type="entry name" value="L-THREONINE 3-DEHYDROGENASE"/>
    <property type="match status" value="1"/>
</dbReference>
<dbReference type="SMART" id="SM00829">
    <property type="entry name" value="PKS_ER"/>
    <property type="match status" value="1"/>
</dbReference>
<dbReference type="PRINTS" id="PR00420">
    <property type="entry name" value="RNGMNOXGNASE"/>
</dbReference>
<dbReference type="GO" id="GO:0008270">
    <property type="term" value="F:zinc ion binding"/>
    <property type="evidence" value="ECO:0007669"/>
    <property type="project" value="InterPro"/>
</dbReference>
<reference evidence="6" key="1">
    <citation type="submission" date="2018-08" db="EMBL/GenBank/DDBJ databases">
        <title>A genome reference for cultivated species of the human gut microbiota.</title>
        <authorList>
            <person name="Zou Y."/>
            <person name="Xue W."/>
            <person name="Luo G."/>
        </authorList>
    </citation>
    <scope>NUCLEOTIDE SEQUENCE [LARGE SCALE GENOMIC DNA]</scope>
    <source>
        <strain evidence="6">TF05-5AC</strain>
    </source>
</reference>
<evidence type="ECO:0000259" key="5">
    <source>
        <dbReference type="SMART" id="SM00829"/>
    </source>
</evidence>
<dbReference type="GeneID" id="97986425"/>
<dbReference type="Gene3D" id="3.40.50.720">
    <property type="entry name" value="NAD(P)-binding Rossmann-like Domain"/>
    <property type="match status" value="1"/>
</dbReference>
<feature type="domain" description="Enoyl reductase (ER)" evidence="5">
    <location>
        <begin position="8"/>
        <end position="343"/>
    </location>
</feature>
<evidence type="ECO:0000313" key="6">
    <source>
        <dbReference type="EMBL" id="RGE63488.1"/>
    </source>
</evidence>
<evidence type="ECO:0000256" key="3">
    <source>
        <dbReference type="ARBA" id="ARBA00023002"/>
    </source>
</evidence>
<dbReference type="InterPro" id="IPR011032">
    <property type="entry name" value="GroES-like_sf"/>
</dbReference>
<dbReference type="EMBL" id="QVLV01000003">
    <property type="protein sequence ID" value="RGE63488.1"/>
    <property type="molecule type" value="Genomic_DNA"/>
</dbReference>
<dbReference type="SUPFAM" id="SSF50129">
    <property type="entry name" value="GroES-like"/>
    <property type="match status" value="1"/>
</dbReference>
<comment type="caution">
    <text evidence="6">The sequence shown here is derived from an EMBL/GenBank/DDBJ whole genome shotgun (WGS) entry which is preliminary data.</text>
</comment>
<gene>
    <name evidence="6" type="ORF">DXC51_05905</name>
</gene>
<keyword evidence="2 4" id="KW-0862">Zinc</keyword>
<keyword evidence="3" id="KW-0560">Oxidoreductase</keyword>
<keyword evidence="7" id="KW-1185">Reference proteome</keyword>
<dbReference type="RefSeq" id="WP_117544085.1">
    <property type="nucleotide sequence ID" value="NZ_QVLV01000003.1"/>
</dbReference>
<dbReference type="InterPro" id="IPR002328">
    <property type="entry name" value="ADH_Zn_CS"/>
</dbReference>
<dbReference type="Pfam" id="PF08240">
    <property type="entry name" value="ADH_N"/>
    <property type="match status" value="1"/>
</dbReference>
<dbReference type="Gene3D" id="3.90.180.10">
    <property type="entry name" value="Medium-chain alcohol dehydrogenases, catalytic domain"/>
    <property type="match status" value="1"/>
</dbReference>
<dbReference type="GO" id="GO:0016491">
    <property type="term" value="F:oxidoreductase activity"/>
    <property type="evidence" value="ECO:0007669"/>
    <property type="project" value="UniProtKB-KW"/>
</dbReference>
<dbReference type="InterPro" id="IPR013154">
    <property type="entry name" value="ADH-like_N"/>
</dbReference>
<dbReference type="Proteomes" id="UP000260812">
    <property type="component" value="Unassembled WGS sequence"/>
</dbReference>
<name>A0A3E3I8T6_9FIRM</name>
<dbReference type="Pfam" id="PF00107">
    <property type="entry name" value="ADH_zinc_N"/>
    <property type="match status" value="1"/>
</dbReference>
<keyword evidence="1 4" id="KW-0479">Metal-binding</keyword>
<dbReference type="AlphaFoldDB" id="A0A3E3I8T6"/>
<dbReference type="InterPro" id="IPR050129">
    <property type="entry name" value="Zn_alcohol_dh"/>
</dbReference>
<dbReference type="InterPro" id="IPR036291">
    <property type="entry name" value="NAD(P)-bd_dom_sf"/>
</dbReference>
<sequence>MKAAVLYGQEKIKVMEIPTPEISNDEVLVRVKSAAICGTDVRMYKNGVPGISEENPLIIGHELAGIIEKVGENVPYYRQGMRVAVAPNMGCGICDDCIRGNSHMCSNYRALGINLNGGFAEYVRIPASAVRAGNIVEIKGQITFEEAAITEALSCVHNGSSQCHIKPGETVLVIGAGPIGVMHAMMARMAGAGKVIINDISNKRLDECKKIDPSFITVENNPMEVVMRETEQKGADVVITACPVPSAQQQALELTANYGRICFFGGLPEGKKQVELNTNLIHYKQLSVTGTTRASLFQFKEALEFVETGLLDVSKLITRRFKLEEIQEGFNYACAADGLKNVICM</sequence>
<dbReference type="PANTHER" id="PTHR43401">
    <property type="entry name" value="L-THREONINE 3-DEHYDROGENASE"/>
    <property type="match status" value="1"/>
</dbReference>
<organism evidence="6 7">
    <name type="scientific">Eisenbergiella massiliensis</name>
    <dbReference type="NCBI Taxonomy" id="1720294"/>
    <lineage>
        <taxon>Bacteria</taxon>
        <taxon>Bacillati</taxon>
        <taxon>Bacillota</taxon>
        <taxon>Clostridia</taxon>
        <taxon>Lachnospirales</taxon>
        <taxon>Lachnospiraceae</taxon>
        <taxon>Eisenbergiella</taxon>
    </lineage>
</organism>
<comment type="similarity">
    <text evidence="4">Belongs to the zinc-containing alcohol dehydrogenase family.</text>
</comment>
<evidence type="ECO:0000256" key="1">
    <source>
        <dbReference type="ARBA" id="ARBA00022723"/>
    </source>
</evidence>
<comment type="cofactor">
    <cofactor evidence="4">
        <name>Zn(2+)</name>
        <dbReference type="ChEBI" id="CHEBI:29105"/>
    </cofactor>
</comment>
<dbReference type="InterPro" id="IPR020843">
    <property type="entry name" value="ER"/>
</dbReference>
<dbReference type="PROSITE" id="PS00059">
    <property type="entry name" value="ADH_ZINC"/>
    <property type="match status" value="1"/>
</dbReference>
<dbReference type="CDD" id="cd08235">
    <property type="entry name" value="iditol_2_DH_like"/>
    <property type="match status" value="1"/>
</dbReference>
<dbReference type="SUPFAM" id="SSF51735">
    <property type="entry name" value="NAD(P)-binding Rossmann-fold domains"/>
    <property type="match status" value="1"/>
</dbReference>
<protein>
    <submittedName>
        <fullName evidence="6">Zn-dependent alcohol dehydrogenase</fullName>
    </submittedName>
</protein>
<evidence type="ECO:0000313" key="7">
    <source>
        <dbReference type="Proteomes" id="UP000260812"/>
    </source>
</evidence>